<organism evidence="1 2">
    <name type="scientific">Drechslerella dactyloides</name>
    <name type="common">Nematode-trapping fungus</name>
    <name type="synonym">Arthrobotrys dactyloides</name>
    <dbReference type="NCBI Taxonomy" id="74499"/>
    <lineage>
        <taxon>Eukaryota</taxon>
        <taxon>Fungi</taxon>
        <taxon>Dikarya</taxon>
        <taxon>Ascomycota</taxon>
        <taxon>Pezizomycotina</taxon>
        <taxon>Orbiliomycetes</taxon>
        <taxon>Orbiliales</taxon>
        <taxon>Orbiliaceae</taxon>
        <taxon>Drechslerella</taxon>
    </lineage>
</organism>
<sequence length="555" mass="62854">MAPATRIRPKKPFLLRRDALQMLITVKHRAIAANHLIKGNTSVFDPLIMDASCQARAPPLIDACEMVRTYLEQQGKLGTALDLVFQWEAAHAADVPTAKTKTIEDVIGDVVDPEEYNELVLEVERVVGRDLFVHAGLCYTTTASANRFYDEFGSVFKSLDGSIYRAIPSDAKEITENVKNYAWETRHELATLSTRYLTHCSRQLASDAFREANLSGSPSEWESLEDQVAAALHYMTSVIEVKDGQDIPLQALTPQFLVIFLSEFRKNRGFSTMIRRMEMTPVESEIPGGPQDFTYKLSAARTLRWQPNQTTGRFELQTIISEEEAKRPGLFVELYSYYEKDSSGKGLDSANDDEYFSVFEQPSTDIFWVLMAIAAIHPAFTGLAKDKNPKHDSLYEAVCKPQPKSHFRYCREYCEGFALGRPTKCRGQNRPSLHTIRQLTRAIAEKHNLHDAKEFSAEHFYQSAERRRTPIYLTVKHIRALSYEEGVRFCEDLLARHPQGSKAIIGGYIARIGSRGFSCLSKQEGDAIITAKNKKAAMKKYQTSYPNNMVYLLEQ</sequence>
<accession>A0AAD6ITM2</accession>
<gene>
    <name evidence="1" type="ORF">Dda_7187</name>
</gene>
<comment type="caution">
    <text evidence="1">The sequence shown here is derived from an EMBL/GenBank/DDBJ whole genome shotgun (WGS) entry which is preliminary data.</text>
</comment>
<evidence type="ECO:0000313" key="2">
    <source>
        <dbReference type="Proteomes" id="UP001221413"/>
    </source>
</evidence>
<dbReference type="Proteomes" id="UP001221413">
    <property type="component" value="Unassembled WGS sequence"/>
</dbReference>
<proteinExistence type="predicted"/>
<protein>
    <submittedName>
        <fullName evidence="1">Uncharacterized protein</fullName>
    </submittedName>
</protein>
<dbReference type="AlphaFoldDB" id="A0AAD6ITM2"/>
<name>A0AAD6ITM2_DREDA</name>
<keyword evidence="2" id="KW-1185">Reference proteome</keyword>
<dbReference type="EMBL" id="JAQGDS010000009">
    <property type="protein sequence ID" value="KAJ6258268.1"/>
    <property type="molecule type" value="Genomic_DNA"/>
</dbReference>
<reference evidence="1" key="1">
    <citation type="submission" date="2023-01" db="EMBL/GenBank/DDBJ databases">
        <title>The chitinases involved in constricting ring structure development in the nematode-trapping fungus Drechslerella dactyloides.</title>
        <authorList>
            <person name="Wang R."/>
            <person name="Zhang L."/>
            <person name="Tang P."/>
            <person name="Li S."/>
            <person name="Liang L."/>
        </authorList>
    </citation>
    <scope>NUCLEOTIDE SEQUENCE</scope>
    <source>
        <strain evidence="1">YMF1.00031</strain>
    </source>
</reference>
<evidence type="ECO:0000313" key="1">
    <source>
        <dbReference type="EMBL" id="KAJ6258268.1"/>
    </source>
</evidence>